<dbReference type="InterPro" id="IPR014016">
    <property type="entry name" value="UvrD-like_ATP-bd"/>
</dbReference>
<comment type="catalytic activity">
    <reaction evidence="6">
        <text>Couples ATP hydrolysis with the unwinding of duplex DNA by translocating in the 3'-5' direction.</text>
        <dbReference type="EC" id="5.6.2.4"/>
    </reaction>
</comment>
<proteinExistence type="predicted"/>
<sequence length="502" mass="58102">MSLRASVETPLTPEQKEIVEFEEDLLVLAGPGCGKTFTLLEKVKRLLERGHNPEKILLLTFSLKVSQELKEKLKKSGLSHIKVDTFHGLAYDLWRDYYNHPPKLLSEEERGEILKKLYPGVKNPLKSPLEKQKYYEYLEKNKLLDFDFLLVKASELPLDFQNYFLFIDEFQDLSPEILKFLASLKDAVFYLFGDPNQCLYGFKGVNLAGIKEFLSKHKETMKTLTLSQSFRCPQEILHIAKRFHSSPWVIPDFKSHKKGGILQGFILPDEKEERTFLLSLCYQLLGGLSLERAHHHHIAPSEIFILSRIRKVSEPLKELFLREGIPVAFPEEEALNWKEALQSLSHRLETSPLPFEEICKTLSPQLQNILSNWYELWARDKEKLISFLKGIELYDLVQPSLEGINFLTIHASKGLEAEVVILLGAEEGLIPLKIFQDVDLEEEKRILYVGLTRTKRAFYFTATKSRRLFQHHLNQGLSGWLKDLPVKEFSKRPPSPKQRGLF</sequence>
<dbReference type="InterPro" id="IPR014017">
    <property type="entry name" value="DNA_helicase_UvrD-like_C"/>
</dbReference>
<dbReference type="PANTHER" id="PTHR11070:SF2">
    <property type="entry name" value="ATP-DEPENDENT DNA HELICASE SRS2"/>
    <property type="match status" value="1"/>
</dbReference>
<dbReference type="Pfam" id="PF13361">
    <property type="entry name" value="UvrD_C"/>
    <property type="match status" value="1"/>
</dbReference>
<protein>
    <recommendedName>
        <fullName evidence="7">DNA 3'-5' helicase</fullName>
        <ecNumber evidence="7">5.6.2.4</ecNumber>
    </recommendedName>
    <alternativeName>
        <fullName evidence="8">DNA 3'-5' helicase II</fullName>
    </alternativeName>
</protein>
<dbReference type="CDD" id="cd17932">
    <property type="entry name" value="DEXQc_UvrD"/>
    <property type="match status" value="1"/>
</dbReference>
<dbReference type="InterPro" id="IPR027417">
    <property type="entry name" value="P-loop_NTPase"/>
</dbReference>
<dbReference type="Gene3D" id="1.10.486.10">
    <property type="entry name" value="PCRA, domain 4"/>
    <property type="match status" value="1"/>
</dbReference>
<evidence type="ECO:0000256" key="6">
    <source>
        <dbReference type="ARBA" id="ARBA00034617"/>
    </source>
</evidence>
<evidence type="ECO:0000256" key="3">
    <source>
        <dbReference type="ARBA" id="ARBA00022806"/>
    </source>
</evidence>
<dbReference type="GO" id="GO:0043138">
    <property type="term" value="F:3'-5' DNA helicase activity"/>
    <property type="evidence" value="ECO:0007669"/>
    <property type="project" value="UniProtKB-EC"/>
</dbReference>
<name>A0A832GPT6_9BACT</name>
<evidence type="ECO:0000256" key="10">
    <source>
        <dbReference type="PROSITE-ProRule" id="PRU00560"/>
    </source>
</evidence>
<keyword evidence="1 10" id="KW-0547">Nucleotide-binding</keyword>
<dbReference type="EMBL" id="DSZU01000146">
    <property type="protein sequence ID" value="HGV55991.1"/>
    <property type="molecule type" value="Genomic_DNA"/>
</dbReference>
<dbReference type="InterPro" id="IPR000212">
    <property type="entry name" value="DNA_helicase_UvrD/REP"/>
</dbReference>
<keyword evidence="4 10" id="KW-0067">ATP-binding</keyword>
<comment type="caution">
    <text evidence="12">The sequence shown here is derived from an EMBL/GenBank/DDBJ whole genome shotgun (WGS) entry which is preliminary data.</text>
</comment>
<accession>A0A832GPT6</accession>
<evidence type="ECO:0000256" key="1">
    <source>
        <dbReference type="ARBA" id="ARBA00022741"/>
    </source>
</evidence>
<evidence type="ECO:0000313" key="12">
    <source>
        <dbReference type="EMBL" id="HGV55991.1"/>
    </source>
</evidence>
<dbReference type="PANTHER" id="PTHR11070">
    <property type="entry name" value="UVRD / RECB / PCRA DNA HELICASE FAMILY MEMBER"/>
    <property type="match status" value="1"/>
</dbReference>
<comment type="catalytic activity">
    <reaction evidence="9">
        <text>ATP + H2O = ADP + phosphate + H(+)</text>
        <dbReference type="Rhea" id="RHEA:13065"/>
        <dbReference type="ChEBI" id="CHEBI:15377"/>
        <dbReference type="ChEBI" id="CHEBI:15378"/>
        <dbReference type="ChEBI" id="CHEBI:30616"/>
        <dbReference type="ChEBI" id="CHEBI:43474"/>
        <dbReference type="ChEBI" id="CHEBI:456216"/>
        <dbReference type="EC" id="5.6.2.4"/>
    </reaction>
</comment>
<gene>
    <name evidence="12" type="ORF">ENT73_07950</name>
</gene>
<evidence type="ECO:0000256" key="2">
    <source>
        <dbReference type="ARBA" id="ARBA00022801"/>
    </source>
</evidence>
<feature type="domain" description="UvrD-like helicase ATP-binding" evidence="11">
    <location>
        <begin position="8"/>
        <end position="233"/>
    </location>
</feature>
<dbReference type="GO" id="GO:0005524">
    <property type="term" value="F:ATP binding"/>
    <property type="evidence" value="ECO:0007669"/>
    <property type="project" value="UniProtKB-UniRule"/>
</dbReference>
<dbReference type="Gene3D" id="3.40.50.300">
    <property type="entry name" value="P-loop containing nucleotide triphosphate hydrolases"/>
    <property type="match status" value="2"/>
</dbReference>
<dbReference type="SUPFAM" id="SSF52540">
    <property type="entry name" value="P-loop containing nucleoside triphosphate hydrolases"/>
    <property type="match status" value="1"/>
</dbReference>
<evidence type="ECO:0000256" key="4">
    <source>
        <dbReference type="ARBA" id="ARBA00022840"/>
    </source>
</evidence>
<reference evidence="12" key="1">
    <citation type="journal article" date="2020" name="mSystems">
        <title>Genome- and Community-Level Interaction Insights into Carbon Utilization and Element Cycling Functions of Hydrothermarchaeota in Hydrothermal Sediment.</title>
        <authorList>
            <person name="Zhou Z."/>
            <person name="Liu Y."/>
            <person name="Xu W."/>
            <person name="Pan J."/>
            <person name="Luo Z.H."/>
            <person name="Li M."/>
        </authorList>
    </citation>
    <scope>NUCLEOTIDE SEQUENCE [LARGE SCALE GENOMIC DNA]</scope>
    <source>
        <strain evidence="12">SpSt-605</strain>
    </source>
</reference>
<organism evidence="12">
    <name type="scientific">Caldimicrobium thiodismutans</name>
    <dbReference type="NCBI Taxonomy" id="1653476"/>
    <lineage>
        <taxon>Bacteria</taxon>
        <taxon>Pseudomonadati</taxon>
        <taxon>Thermodesulfobacteriota</taxon>
        <taxon>Thermodesulfobacteria</taxon>
        <taxon>Thermodesulfobacteriales</taxon>
        <taxon>Thermodesulfobacteriaceae</taxon>
        <taxon>Caldimicrobium</taxon>
    </lineage>
</organism>
<dbReference type="GO" id="GO:0016787">
    <property type="term" value="F:hydrolase activity"/>
    <property type="evidence" value="ECO:0007669"/>
    <property type="project" value="UniProtKB-UniRule"/>
</dbReference>
<dbReference type="Pfam" id="PF00580">
    <property type="entry name" value="UvrD-helicase"/>
    <property type="match status" value="2"/>
</dbReference>
<keyword evidence="3 10" id="KW-0347">Helicase</keyword>
<feature type="binding site" evidence="10">
    <location>
        <begin position="29"/>
        <end position="36"/>
    </location>
    <ligand>
        <name>ATP</name>
        <dbReference type="ChEBI" id="CHEBI:30616"/>
    </ligand>
</feature>
<dbReference type="AlphaFoldDB" id="A0A832GPT6"/>
<keyword evidence="2 10" id="KW-0378">Hydrolase</keyword>
<keyword evidence="5" id="KW-0413">Isomerase</keyword>
<evidence type="ECO:0000256" key="8">
    <source>
        <dbReference type="ARBA" id="ARBA00034923"/>
    </source>
</evidence>
<dbReference type="PROSITE" id="PS51198">
    <property type="entry name" value="UVRD_HELICASE_ATP_BIND"/>
    <property type="match status" value="1"/>
</dbReference>
<evidence type="ECO:0000256" key="7">
    <source>
        <dbReference type="ARBA" id="ARBA00034808"/>
    </source>
</evidence>
<evidence type="ECO:0000259" key="11">
    <source>
        <dbReference type="PROSITE" id="PS51198"/>
    </source>
</evidence>
<dbReference type="EC" id="5.6.2.4" evidence="7"/>
<dbReference type="GO" id="GO:0003677">
    <property type="term" value="F:DNA binding"/>
    <property type="evidence" value="ECO:0007669"/>
    <property type="project" value="InterPro"/>
</dbReference>
<evidence type="ECO:0000256" key="9">
    <source>
        <dbReference type="ARBA" id="ARBA00048988"/>
    </source>
</evidence>
<evidence type="ECO:0000256" key="5">
    <source>
        <dbReference type="ARBA" id="ARBA00023235"/>
    </source>
</evidence>
<dbReference type="GO" id="GO:0000725">
    <property type="term" value="P:recombinational repair"/>
    <property type="evidence" value="ECO:0007669"/>
    <property type="project" value="TreeGrafter"/>
</dbReference>